<protein>
    <submittedName>
        <fullName evidence="3">PPR containing plant-like protein</fullName>
    </submittedName>
    <submittedName>
        <fullName evidence="4">Putative tetratricopeptide-like helical domain-containing protein</fullName>
    </submittedName>
</protein>
<dbReference type="Pfam" id="PF20431">
    <property type="entry name" value="E_motif"/>
    <property type="match status" value="1"/>
</dbReference>
<reference evidence="4" key="5">
    <citation type="journal article" date="2018" name="Nat. Plants">
        <title>Whole-genome landscape of Medicago truncatula symbiotic genes.</title>
        <authorList>
            <person name="Pecrix Y."/>
            <person name="Gamas P."/>
            <person name="Carrere S."/>
        </authorList>
    </citation>
    <scope>NUCLEOTIDE SEQUENCE</scope>
    <source>
        <tissue evidence="4">Leaves</tissue>
    </source>
</reference>
<keyword evidence="6" id="KW-1185">Reference proteome</keyword>
<keyword evidence="1" id="KW-0677">Repeat</keyword>
<evidence type="ECO:0000256" key="2">
    <source>
        <dbReference type="PROSITE-ProRule" id="PRU00708"/>
    </source>
</evidence>
<dbReference type="PROSITE" id="PS51375">
    <property type="entry name" value="PPR"/>
    <property type="match status" value="4"/>
</dbReference>
<name>A0A072UNB7_MEDTR</name>
<dbReference type="OrthoDB" id="1928216at2759"/>
<dbReference type="Proteomes" id="UP000265566">
    <property type="component" value="Chromosome 4"/>
</dbReference>
<evidence type="ECO:0000256" key="1">
    <source>
        <dbReference type="ARBA" id="ARBA00022737"/>
    </source>
</evidence>
<dbReference type="Pfam" id="PF01535">
    <property type="entry name" value="PPR"/>
    <property type="match status" value="1"/>
</dbReference>
<feature type="repeat" description="PPR" evidence="2">
    <location>
        <begin position="242"/>
        <end position="272"/>
    </location>
</feature>
<dbReference type="FunFam" id="1.25.40.10:FF:000242">
    <property type="entry name" value="Pentatricopeptide repeat-containing protein"/>
    <property type="match status" value="1"/>
</dbReference>
<feature type="repeat" description="PPR" evidence="2">
    <location>
        <begin position="374"/>
        <end position="408"/>
    </location>
</feature>
<dbReference type="KEGG" id="mtr:25492816"/>
<accession>A0A072UNB7</accession>
<dbReference type="Gene3D" id="1.25.40.10">
    <property type="entry name" value="Tetratricopeptide repeat domain"/>
    <property type="match status" value="3"/>
</dbReference>
<evidence type="ECO:0000313" key="5">
    <source>
        <dbReference type="EnsemblPlants" id="KEH30543"/>
    </source>
</evidence>
<dbReference type="EnsemblPlants" id="KEH30543">
    <property type="protein sequence ID" value="KEH30543"/>
    <property type="gene ID" value="MTR_4g074150"/>
</dbReference>
<dbReference type="EMBL" id="CM001220">
    <property type="protein sequence ID" value="KEH30543.1"/>
    <property type="molecule type" value="Genomic_DNA"/>
</dbReference>
<dbReference type="InterPro" id="IPR011990">
    <property type="entry name" value="TPR-like_helical_dom_sf"/>
</dbReference>
<reference evidence="3 6" key="1">
    <citation type="journal article" date="2011" name="Nature">
        <title>The Medicago genome provides insight into the evolution of rhizobial symbioses.</title>
        <authorList>
            <person name="Young N.D."/>
            <person name="Debelle F."/>
            <person name="Oldroyd G.E."/>
            <person name="Geurts R."/>
            <person name="Cannon S.B."/>
            <person name="Udvardi M.K."/>
            <person name="Benedito V.A."/>
            <person name="Mayer K.F."/>
            <person name="Gouzy J."/>
            <person name="Schoof H."/>
            <person name="Van de Peer Y."/>
            <person name="Proost S."/>
            <person name="Cook D.R."/>
            <person name="Meyers B.C."/>
            <person name="Spannagl M."/>
            <person name="Cheung F."/>
            <person name="De Mita S."/>
            <person name="Krishnakumar V."/>
            <person name="Gundlach H."/>
            <person name="Zhou S."/>
            <person name="Mudge J."/>
            <person name="Bharti A.K."/>
            <person name="Murray J.D."/>
            <person name="Naoumkina M.A."/>
            <person name="Rosen B."/>
            <person name="Silverstein K.A."/>
            <person name="Tang H."/>
            <person name="Rombauts S."/>
            <person name="Zhao P.X."/>
            <person name="Zhou P."/>
            <person name="Barbe V."/>
            <person name="Bardou P."/>
            <person name="Bechner M."/>
            <person name="Bellec A."/>
            <person name="Berger A."/>
            <person name="Berges H."/>
            <person name="Bidwell S."/>
            <person name="Bisseling T."/>
            <person name="Choisne N."/>
            <person name="Couloux A."/>
            <person name="Denny R."/>
            <person name="Deshpande S."/>
            <person name="Dai X."/>
            <person name="Doyle J.J."/>
            <person name="Dudez A.M."/>
            <person name="Farmer A.D."/>
            <person name="Fouteau S."/>
            <person name="Franken C."/>
            <person name="Gibelin C."/>
            <person name="Gish J."/>
            <person name="Goldstein S."/>
            <person name="Gonzalez A.J."/>
            <person name="Green P.J."/>
            <person name="Hallab A."/>
            <person name="Hartog M."/>
            <person name="Hua A."/>
            <person name="Humphray S.J."/>
            <person name="Jeong D.H."/>
            <person name="Jing Y."/>
            <person name="Jocker A."/>
            <person name="Kenton S.M."/>
            <person name="Kim D.J."/>
            <person name="Klee K."/>
            <person name="Lai H."/>
            <person name="Lang C."/>
            <person name="Lin S."/>
            <person name="Macmil S.L."/>
            <person name="Magdelenat G."/>
            <person name="Matthews L."/>
            <person name="McCorrison J."/>
            <person name="Monaghan E.L."/>
            <person name="Mun J.H."/>
            <person name="Najar F.Z."/>
            <person name="Nicholson C."/>
            <person name="Noirot C."/>
            <person name="O'Bleness M."/>
            <person name="Paule C.R."/>
            <person name="Poulain J."/>
            <person name="Prion F."/>
            <person name="Qin B."/>
            <person name="Qu C."/>
            <person name="Retzel E.F."/>
            <person name="Riddle C."/>
            <person name="Sallet E."/>
            <person name="Samain S."/>
            <person name="Samson N."/>
            <person name="Sanders I."/>
            <person name="Saurat O."/>
            <person name="Scarpelli C."/>
            <person name="Schiex T."/>
            <person name="Segurens B."/>
            <person name="Severin A.J."/>
            <person name="Sherrier D.J."/>
            <person name="Shi R."/>
            <person name="Sims S."/>
            <person name="Singer S.R."/>
            <person name="Sinharoy S."/>
            <person name="Sterck L."/>
            <person name="Viollet A."/>
            <person name="Wang B.B."/>
            <person name="Wang K."/>
            <person name="Wang M."/>
            <person name="Wang X."/>
            <person name="Warfsmann J."/>
            <person name="Weissenbach J."/>
            <person name="White D.D."/>
            <person name="White J.D."/>
            <person name="Wiley G.B."/>
            <person name="Wincker P."/>
            <person name="Xing Y."/>
            <person name="Yang L."/>
            <person name="Yao Z."/>
            <person name="Ying F."/>
            <person name="Zhai J."/>
            <person name="Zhou L."/>
            <person name="Zuber A."/>
            <person name="Denarie J."/>
            <person name="Dixon R.A."/>
            <person name="May G.D."/>
            <person name="Schwartz D.C."/>
            <person name="Rogers J."/>
            <person name="Quetier F."/>
            <person name="Town C.D."/>
            <person name="Roe B.A."/>
        </authorList>
    </citation>
    <scope>NUCLEOTIDE SEQUENCE [LARGE SCALE GENOMIC DNA]</scope>
    <source>
        <strain evidence="3">A17</strain>
        <strain evidence="5 6">cv. Jemalong A17</strain>
    </source>
</reference>
<evidence type="ECO:0000313" key="4">
    <source>
        <dbReference type="EMBL" id="RHN61529.1"/>
    </source>
</evidence>
<gene>
    <name evidence="5" type="primary">25492816</name>
    <name evidence="3" type="ordered locus">MTR_4g074150</name>
    <name evidence="4" type="ORF">MtrunA17_Chr4g0037631</name>
</gene>
<evidence type="ECO:0000313" key="3">
    <source>
        <dbReference type="EMBL" id="KEH30543.1"/>
    </source>
</evidence>
<dbReference type="PANTHER" id="PTHR47926">
    <property type="entry name" value="PENTATRICOPEPTIDE REPEAT-CONTAINING PROTEIN"/>
    <property type="match status" value="1"/>
</dbReference>
<dbReference type="FunFam" id="1.25.40.10:FF:000344">
    <property type="entry name" value="Pentatricopeptide repeat-containing protein"/>
    <property type="match status" value="1"/>
</dbReference>
<reference evidence="3 6" key="2">
    <citation type="journal article" date="2014" name="BMC Genomics">
        <title>An improved genome release (version Mt4.0) for the model legume Medicago truncatula.</title>
        <authorList>
            <person name="Tang H."/>
            <person name="Krishnakumar V."/>
            <person name="Bidwell S."/>
            <person name="Rosen B."/>
            <person name="Chan A."/>
            <person name="Zhou S."/>
            <person name="Gentzbittel L."/>
            <person name="Childs K.L."/>
            <person name="Yandell M."/>
            <person name="Gundlach H."/>
            <person name="Mayer K.F."/>
            <person name="Schwartz D.C."/>
            <person name="Town C.D."/>
        </authorList>
    </citation>
    <scope>GENOME REANNOTATION</scope>
    <source>
        <strain evidence="3">A17</strain>
        <strain evidence="5 6">cv. Jemalong A17</strain>
    </source>
</reference>
<dbReference type="Pfam" id="PF13041">
    <property type="entry name" value="PPR_2"/>
    <property type="match status" value="3"/>
</dbReference>
<dbReference type="Gramene" id="rna24002">
    <property type="protein sequence ID" value="RHN61529.1"/>
    <property type="gene ID" value="gene24002"/>
</dbReference>
<evidence type="ECO:0000313" key="6">
    <source>
        <dbReference type="Proteomes" id="UP000002051"/>
    </source>
</evidence>
<reference evidence="7" key="4">
    <citation type="journal article" date="2018" name="Nat. Plants">
        <title>Whole-genome landscape of Medicago truncatula symbiotic genes.</title>
        <authorList>
            <person name="Pecrix Y."/>
            <person name="Staton S.E."/>
            <person name="Sallet E."/>
            <person name="Lelandais-Briere C."/>
            <person name="Moreau S."/>
            <person name="Carrere S."/>
            <person name="Blein T."/>
            <person name="Jardinaud M.F."/>
            <person name="Latrasse D."/>
            <person name="Zouine M."/>
            <person name="Zahm M."/>
            <person name="Kreplak J."/>
            <person name="Mayjonade B."/>
            <person name="Satge C."/>
            <person name="Perez M."/>
            <person name="Cauet S."/>
            <person name="Marande W."/>
            <person name="Chantry-Darmon C."/>
            <person name="Lopez-Roques C."/>
            <person name="Bouchez O."/>
            <person name="Berard A."/>
            <person name="Debelle F."/>
            <person name="Munos S."/>
            <person name="Bendahmane A."/>
            <person name="Berges H."/>
            <person name="Niebel A."/>
            <person name="Buitink J."/>
            <person name="Frugier F."/>
            <person name="Benhamed M."/>
            <person name="Crespi M."/>
            <person name="Gouzy J."/>
            <person name="Gamas P."/>
        </authorList>
    </citation>
    <scope>NUCLEOTIDE SEQUENCE [LARGE SCALE GENOMIC DNA]</scope>
    <source>
        <strain evidence="7">cv. Jemalong A17</strain>
    </source>
</reference>
<dbReference type="GO" id="GO:0009451">
    <property type="term" value="P:RNA modification"/>
    <property type="evidence" value="ECO:0000318"/>
    <property type="project" value="GO_Central"/>
</dbReference>
<dbReference type="InterPro" id="IPR002885">
    <property type="entry name" value="PPR_rpt"/>
</dbReference>
<dbReference type="InterPro" id="IPR046960">
    <property type="entry name" value="PPR_At4g14850-like_plant"/>
</dbReference>
<dbReference type="EMBL" id="PSQE01000004">
    <property type="protein sequence ID" value="RHN61529.1"/>
    <property type="molecule type" value="Genomic_DNA"/>
</dbReference>
<dbReference type="AlphaFoldDB" id="A0A072UNB7"/>
<dbReference type="HOGENOM" id="CLU_002706_0_1_1"/>
<feature type="repeat" description="PPR" evidence="2">
    <location>
        <begin position="273"/>
        <end position="307"/>
    </location>
</feature>
<proteinExistence type="predicted"/>
<reference evidence="5" key="3">
    <citation type="submission" date="2015-04" db="UniProtKB">
        <authorList>
            <consortium name="EnsemblPlants"/>
        </authorList>
    </citation>
    <scope>IDENTIFICATION</scope>
    <source>
        <strain evidence="5">cv. Jemalong A17</strain>
    </source>
</reference>
<dbReference type="InterPro" id="IPR046848">
    <property type="entry name" value="E_motif"/>
</dbReference>
<organism evidence="3 6">
    <name type="scientific">Medicago truncatula</name>
    <name type="common">Barrel medic</name>
    <name type="synonym">Medicago tribuloides</name>
    <dbReference type="NCBI Taxonomy" id="3880"/>
    <lineage>
        <taxon>Eukaryota</taxon>
        <taxon>Viridiplantae</taxon>
        <taxon>Streptophyta</taxon>
        <taxon>Embryophyta</taxon>
        <taxon>Tracheophyta</taxon>
        <taxon>Spermatophyta</taxon>
        <taxon>Magnoliopsida</taxon>
        <taxon>eudicotyledons</taxon>
        <taxon>Gunneridae</taxon>
        <taxon>Pentapetalae</taxon>
        <taxon>rosids</taxon>
        <taxon>fabids</taxon>
        <taxon>Fabales</taxon>
        <taxon>Fabaceae</taxon>
        <taxon>Papilionoideae</taxon>
        <taxon>50 kb inversion clade</taxon>
        <taxon>NPAAA clade</taxon>
        <taxon>Hologalegina</taxon>
        <taxon>IRL clade</taxon>
        <taxon>Trifolieae</taxon>
        <taxon>Medicago</taxon>
    </lineage>
</organism>
<dbReference type="GO" id="GO:0003723">
    <property type="term" value="F:RNA binding"/>
    <property type="evidence" value="ECO:0007669"/>
    <property type="project" value="InterPro"/>
</dbReference>
<dbReference type="NCBIfam" id="TIGR00756">
    <property type="entry name" value="PPR"/>
    <property type="match status" value="4"/>
</dbReference>
<sequence length="606" mass="67494">MQVLVYLRNAIASLSKNHQNLKQWNQIQSTIITSGLYTLQDAIFVAKLIQCAPLSQPQTSSLRLLLNTIHTPNTRLFNKLITSFPKTTLLSYAKMHEMGVQPDKHTFPLLLKIFSKNGVPNDHLPFMVYAQVFKLGFDHDCFVCNGFISAFGCSGFMKNACKVFDESPERDIVAWTALINGFVKNGVPGEALRCFVEMRLKGVVIDGFTVASVLRAAALVGDYCFGKRVHGFYVETGRVVLDGSVYCALVDMYFKCGYCEDACKVFDEMPYRDVVAWTVVVAGFVQCKKYQDALSFFRRMLLDNVVPNEFTLTSVLSACAHVGALDQGRLVHRYMEHNDCNLNAVLGTSLVDMYAKCGCVDKALMVFENLQVKNVHTWTAMINGLAVHGDALGALNIFSRMLESGLRPNDVTFLGVLGACSHGGFVDEGKKLFEMMRHTYHLKPNMEHYGCMVDLLGRAGCLEDAKQIIDNMPMKPSPGVLGALLGACVSHKDFVMGEHIGNILVNLQQNHNTGYALLANLYSTCQNWEAVARVRKLMKGTQVEKTPGYSWIEVAGSMHEFKAFDHSHSEFSCVYLMLENLILQMKMVDQAQWNEGFDLVSSTDVG</sequence>
<feature type="repeat" description="PPR" evidence="2">
    <location>
        <begin position="171"/>
        <end position="205"/>
    </location>
</feature>
<dbReference type="Proteomes" id="UP000002051">
    <property type="component" value="Chromosome 4"/>
</dbReference>
<evidence type="ECO:0000313" key="7">
    <source>
        <dbReference type="Proteomes" id="UP000265566"/>
    </source>
</evidence>
<dbReference type="PANTHER" id="PTHR47926:SF463">
    <property type="entry name" value="PENTATRICOPEPTIDE REPEAT-CONTAINING PROTEIN"/>
    <property type="match status" value="1"/>
</dbReference>